<feature type="transmembrane region" description="Helical" evidence="6">
    <location>
        <begin position="28"/>
        <end position="46"/>
    </location>
</feature>
<name>A0A382E9U0_9ZZZZ</name>
<dbReference type="EMBL" id="UINC01043312">
    <property type="protein sequence ID" value="SVB47169.1"/>
    <property type="molecule type" value="Genomic_DNA"/>
</dbReference>
<evidence type="ECO:0000256" key="6">
    <source>
        <dbReference type="SAM" id="Phobius"/>
    </source>
</evidence>
<dbReference type="GO" id="GO:0008324">
    <property type="term" value="F:monoatomic cation transmembrane transporter activity"/>
    <property type="evidence" value="ECO:0007669"/>
    <property type="project" value="InterPro"/>
</dbReference>
<protein>
    <recommendedName>
        <fullName evidence="8">Cation transporter</fullName>
    </recommendedName>
</protein>
<dbReference type="GO" id="GO:0005886">
    <property type="term" value="C:plasma membrane"/>
    <property type="evidence" value="ECO:0007669"/>
    <property type="project" value="UniProtKB-SubCell"/>
</dbReference>
<evidence type="ECO:0000256" key="4">
    <source>
        <dbReference type="ARBA" id="ARBA00022989"/>
    </source>
</evidence>
<comment type="subcellular location">
    <subcellularLocation>
        <location evidence="1">Cell membrane</location>
        <topology evidence="1">Multi-pass membrane protein</topology>
    </subcellularLocation>
</comment>
<evidence type="ECO:0000256" key="3">
    <source>
        <dbReference type="ARBA" id="ARBA00022692"/>
    </source>
</evidence>
<dbReference type="PANTHER" id="PTHR34584">
    <property type="entry name" value="NA(+)/H(+) ANTIPORTER SUBUNIT E1"/>
    <property type="match status" value="1"/>
</dbReference>
<evidence type="ECO:0008006" key="8">
    <source>
        <dbReference type="Google" id="ProtNLM"/>
    </source>
</evidence>
<keyword evidence="2" id="KW-1003">Cell membrane</keyword>
<evidence type="ECO:0000313" key="7">
    <source>
        <dbReference type="EMBL" id="SVB47169.1"/>
    </source>
</evidence>
<dbReference type="PANTHER" id="PTHR34584:SF1">
    <property type="entry name" value="NA(+)_H(+) ANTIPORTER SUBUNIT E1"/>
    <property type="match status" value="1"/>
</dbReference>
<keyword evidence="4 6" id="KW-1133">Transmembrane helix</keyword>
<reference evidence="7" key="1">
    <citation type="submission" date="2018-05" db="EMBL/GenBank/DDBJ databases">
        <authorList>
            <person name="Lanie J.A."/>
            <person name="Ng W.-L."/>
            <person name="Kazmierczak K.M."/>
            <person name="Andrzejewski T.M."/>
            <person name="Davidsen T.M."/>
            <person name="Wayne K.J."/>
            <person name="Tettelin H."/>
            <person name="Glass J.I."/>
            <person name="Rusch D."/>
            <person name="Podicherti R."/>
            <person name="Tsui H.-C.T."/>
            <person name="Winkler M.E."/>
        </authorList>
    </citation>
    <scope>NUCLEOTIDE SEQUENCE</scope>
</reference>
<keyword evidence="5 6" id="KW-0472">Membrane</keyword>
<keyword evidence="3 6" id="KW-0812">Transmembrane</keyword>
<dbReference type="AlphaFoldDB" id="A0A382E9U0"/>
<dbReference type="InterPro" id="IPR002758">
    <property type="entry name" value="Cation_antiport_E"/>
</dbReference>
<dbReference type="PIRSF" id="PIRSF019239">
    <property type="entry name" value="MrpE"/>
    <property type="match status" value="1"/>
</dbReference>
<evidence type="ECO:0000256" key="5">
    <source>
        <dbReference type="ARBA" id="ARBA00023136"/>
    </source>
</evidence>
<proteinExistence type="predicted"/>
<evidence type="ECO:0000256" key="1">
    <source>
        <dbReference type="ARBA" id="ARBA00004651"/>
    </source>
</evidence>
<sequence>MRTVLMGLVFFGIWLLWSGHYSFDHTLVFVLGAVSCAAVVFIIKRARIDDAEGHPIHLFGRALVYWPWLIWAIVKANIDVTLRILKPGLPISPTLVKVRPSQKTDLGRVIYANSITLTPGTVSVEMDEDIIVVHAISREGTEELKDGDMDRRVTAMEGQS</sequence>
<evidence type="ECO:0000256" key="2">
    <source>
        <dbReference type="ARBA" id="ARBA00022475"/>
    </source>
</evidence>
<dbReference type="Pfam" id="PF01899">
    <property type="entry name" value="MNHE"/>
    <property type="match status" value="1"/>
</dbReference>
<organism evidence="7">
    <name type="scientific">marine metagenome</name>
    <dbReference type="NCBI Taxonomy" id="408172"/>
    <lineage>
        <taxon>unclassified sequences</taxon>
        <taxon>metagenomes</taxon>
        <taxon>ecological metagenomes</taxon>
    </lineage>
</organism>
<accession>A0A382E9U0</accession>
<gene>
    <name evidence="7" type="ORF">METZ01_LOCUS200023</name>
</gene>